<feature type="compositionally biased region" description="Basic and acidic residues" evidence="1">
    <location>
        <begin position="29"/>
        <end position="39"/>
    </location>
</feature>
<evidence type="ECO:0000313" key="3">
    <source>
        <dbReference type="EMBL" id="ACL02582.1"/>
    </source>
</evidence>
<dbReference type="RefSeq" id="WP_012610020.1">
    <property type="nucleotide sequence ID" value="NC_011768.1"/>
</dbReference>
<accession>B8FI15</accession>
<dbReference type="HOGENOM" id="CLU_1737560_0_0_7"/>
<protein>
    <submittedName>
        <fullName evidence="3">Uncharacterized protein</fullName>
    </submittedName>
</protein>
<dbReference type="KEGG" id="dal:Dalk_0877"/>
<dbReference type="AlphaFoldDB" id="B8FI15"/>
<feature type="signal peptide" evidence="2">
    <location>
        <begin position="1"/>
        <end position="22"/>
    </location>
</feature>
<name>B8FI15_DESAL</name>
<sequence length="150" mass="16388">MSKKAIVISAMFFLAIASFAFAGDFSSGDYERPSQDRGRREMRHQGPGPGSMMGKVFHDSMAKRVLQDLTGQAVEVSDSSRPMNMRAIIEASGVDRDAFCQAMDAETIAMAQKAADCGLITQDEADAIKDDVNNRPARSERRPGKRNLAQ</sequence>
<organism evidence="3 4">
    <name type="scientific">Desulfatibacillum aliphaticivorans</name>
    <dbReference type="NCBI Taxonomy" id="218208"/>
    <lineage>
        <taxon>Bacteria</taxon>
        <taxon>Pseudomonadati</taxon>
        <taxon>Thermodesulfobacteriota</taxon>
        <taxon>Desulfobacteria</taxon>
        <taxon>Desulfobacterales</taxon>
        <taxon>Desulfatibacillaceae</taxon>
        <taxon>Desulfatibacillum</taxon>
    </lineage>
</organism>
<feature type="region of interest" description="Disordered" evidence="1">
    <location>
        <begin position="29"/>
        <end position="55"/>
    </location>
</feature>
<evidence type="ECO:0000313" key="4">
    <source>
        <dbReference type="Proteomes" id="UP000000739"/>
    </source>
</evidence>
<feature type="chain" id="PRO_5002872365" evidence="2">
    <location>
        <begin position="23"/>
        <end position="150"/>
    </location>
</feature>
<dbReference type="EMBL" id="CP001322">
    <property type="protein sequence ID" value="ACL02582.1"/>
    <property type="molecule type" value="Genomic_DNA"/>
</dbReference>
<feature type="compositionally biased region" description="Basic and acidic residues" evidence="1">
    <location>
        <begin position="126"/>
        <end position="142"/>
    </location>
</feature>
<dbReference type="Proteomes" id="UP000000739">
    <property type="component" value="Chromosome"/>
</dbReference>
<evidence type="ECO:0000256" key="2">
    <source>
        <dbReference type="SAM" id="SignalP"/>
    </source>
</evidence>
<keyword evidence="2" id="KW-0732">Signal</keyword>
<gene>
    <name evidence="3" type="ordered locus">Dalk_0877</name>
</gene>
<keyword evidence="4" id="KW-1185">Reference proteome</keyword>
<evidence type="ECO:0000256" key="1">
    <source>
        <dbReference type="SAM" id="MobiDB-lite"/>
    </source>
</evidence>
<feature type="region of interest" description="Disordered" evidence="1">
    <location>
        <begin position="126"/>
        <end position="150"/>
    </location>
</feature>
<reference evidence="3 4" key="1">
    <citation type="journal article" date="2012" name="Environ. Microbiol.">
        <title>The genome sequence of Desulfatibacillum alkenivorans AK-01: a blueprint for anaerobic alkane oxidation.</title>
        <authorList>
            <person name="Callaghan A.V."/>
            <person name="Morris B.E."/>
            <person name="Pereira I.A."/>
            <person name="McInerney M.J."/>
            <person name="Austin R.N."/>
            <person name="Groves J.T."/>
            <person name="Kukor J.J."/>
            <person name="Suflita J.M."/>
            <person name="Young L.Y."/>
            <person name="Zylstra G.J."/>
            <person name="Wawrik B."/>
        </authorList>
    </citation>
    <scope>NUCLEOTIDE SEQUENCE [LARGE SCALE GENOMIC DNA]</scope>
    <source>
        <strain evidence="3 4">AK-01</strain>
    </source>
</reference>
<proteinExistence type="predicted"/>